<dbReference type="Proteomes" id="UP000252731">
    <property type="component" value="Unassembled WGS sequence"/>
</dbReference>
<evidence type="ECO:0000313" key="3">
    <source>
        <dbReference type="Proteomes" id="UP000252731"/>
    </source>
</evidence>
<name>A0A366JLK5_CYTFI</name>
<keyword evidence="1" id="KW-1133">Transmembrane helix</keyword>
<keyword evidence="3" id="KW-1185">Reference proteome</keyword>
<gene>
    <name evidence="2" type="ORF">DFO70_1238</name>
</gene>
<dbReference type="AlphaFoldDB" id="A0A366JLK5"/>
<evidence type="ECO:0000313" key="2">
    <source>
        <dbReference type="EMBL" id="RBP86860.1"/>
    </source>
</evidence>
<accession>A0A366JLK5</accession>
<dbReference type="EMBL" id="QNSF01000023">
    <property type="protein sequence ID" value="RBP86860.1"/>
    <property type="molecule type" value="Genomic_DNA"/>
</dbReference>
<evidence type="ECO:0000256" key="1">
    <source>
        <dbReference type="SAM" id="Phobius"/>
    </source>
</evidence>
<keyword evidence="1" id="KW-0812">Transmembrane</keyword>
<comment type="caution">
    <text evidence="2">The sequence shown here is derived from an EMBL/GenBank/DDBJ whole genome shotgun (WGS) entry which is preliminary data.</text>
</comment>
<protein>
    <submittedName>
        <fullName evidence="2">Uncharacterized protein</fullName>
    </submittedName>
</protein>
<feature type="transmembrane region" description="Helical" evidence="1">
    <location>
        <begin position="6"/>
        <end position="27"/>
    </location>
</feature>
<organism evidence="2 3">
    <name type="scientific">Cytobacillus firmus</name>
    <name type="common">Bacillus firmus</name>
    <dbReference type="NCBI Taxonomy" id="1399"/>
    <lineage>
        <taxon>Bacteria</taxon>
        <taxon>Bacillati</taxon>
        <taxon>Bacillota</taxon>
        <taxon>Bacilli</taxon>
        <taxon>Bacillales</taxon>
        <taxon>Bacillaceae</taxon>
        <taxon>Cytobacillus</taxon>
    </lineage>
</organism>
<proteinExistence type="predicted"/>
<reference evidence="2 3" key="1">
    <citation type="submission" date="2018-06" db="EMBL/GenBank/DDBJ databases">
        <title>Freshwater and sediment microbial communities from various areas in North America, analyzing microbe dynamics in response to fracking.</title>
        <authorList>
            <person name="Lamendella R."/>
        </authorList>
    </citation>
    <scope>NUCLEOTIDE SEQUENCE [LARGE SCALE GENOMIC DNA]</scope>
    <source>
        <strain evidence="2 3">14_TX</strain>
    </source>
</reference>
<sequence>MKILSWSLLFFHLIVVYFGLRIQVFYFPYGHVYMDHFDYAGPYPLQTNKRAKIGTVL</sequence>
<keyword evidence="1" id="KW-0472">Membrane</keyword>